<evidence type="ECO:0000256" key="2">
    <source>
        <dbReference type="ARBA" id="ARBA00022857"/>
    </source>
</evidence>
<feature type="site" description="Important for catalytic activity" evidence="5">
    <location>
        <position position="109"/>
    </location>
</feature>
<feature type="binding site" evidence="5">
    <location>
        <position position="140"/>
    </location>
    <ligand>
        <name>NADP(+)</name>
        <dbReference type="ChEBI" id="CHEBI:58349"/>
    </ligand>
</feature>
<feature type="binding site" evidence="5">
    <location>
        <position position="209"/>
    </location>
    <ligand>
        <name>substrate</name>
    </ligand>
</feature>
<gene>
    <name evidence="5" type="primary">fcl</name>
    <name evidence="7" type="ORF">SAMN06265218_102177</name>
</gene>
<protein>
    <recommendedName>
        <fullName evidence="5">GDP-L-fucose synthase</fullName>
        <ecNumber evidence="5">1.1.1.271</ecNumber>
    </recommendedName>
    <alternativeName>
        <fullName evidence="5">GDP-4-keto-6-deoxy-D-mannose-3,5-epimerase-4-reductase</fullName>
    </alternativeName>
</protein>
<dbReference type="InterPro" id="IPR036291">
    <property type="entry name" value="NAD(P)-bd_dom_sf"/>
</dbReference>
<feature type="binding site" evidence="5">
    <location>
        <begin position="163"/>
        <end position="166"/>
    </location>
    <ligand>
        <name>NADP(+)</name>
        <dbReference type="ChEBI" id="CHEBI:58349"/>
    </ligand>
</feature>
<accession>A0A521B424</accession>
<name>A0A521B424_9BACT</name>
<dbReference type="GO" id="GO:0070401">
    <property type="term" value="F:NADP+ binding"/>
    <property type="evidence" value="ECO:0007669"/>
    <property type="project" value="UniProtKB-UniRule"/>
</dbReference>
<evidence type="ECO:0000256" key="3">
    <source>
        <dbReference type="ARBA" id="ARBA00023002"/>
    </source>
</evidence>
<dbReference type="UniPathway" id="UPA00128">
    <property type="reaction ID" value="UER00191"/>
</dbReference>
<dbReference type="Pfam" id="PF01370">
    <property type="entry name" value="Epimerase"/>
    <property type="match status" value="1"/>
</dbReference>
<dbReference type="PANTHER" id="PTHR43238">
    <property type="entry name" value="GDP-L-FUCOSE SYNTHASE"/>
    <property type="match status" value="1"/>
</dbReference>
<comment type="similarity">
    <text evidence="1 5">Belongs to the NAD(P)-dependent epimerase/dehydratase family. Fucose synthase subfamily.</text>
</comment>
<feature type="binding site" evidence="5">
    <location>
        <begin position="10"/>
        <end position="16"/>
    </location>
    <ligand>
        <name>NADP(+)</name>
        <dbReference type="ChEBI" id="CHEBI:58349"/>
    </ligand>
</feature>
<dbReference type="CDD" id="cd05239">
    <property type="entry name" value="GDP_FS_SDR_e"/>
    <property type="match status" value="1"/>
</dbReference>
<evidence type="ECO:0000256" key="4">
    <source>
        <dbReference type="ARBA" id="ARBA00023235"/>
    </source>
</evidence>
<dbReference type="SUPFAM" id="SSF51735">
    <property type="entry name" value="NAD(P)-binding Rossmann-fold domains"/>
    <property type="match status" value="1"/>
</dbReference>
<feature type="binding site" evidence="5">
    <location>
        <position position="202"/>
    </location>
    <ligand>
        <name>substrate</name>
    </ligand>
</feature>
<feature type="binding site" evidence="5">
    <location>
        <position position="269"/>
    </location>
    <ligand>
        <name>substrate</name>
    </ligand>
</feature>
<feature type="domain" description="NAD-dependent epimerase/dehydratase" evidence="6">
    <location>
        <begin position="6"/>
        <end position="237"/>
    </location>
</feature>
<feature type="site" description="Important for catalytic activity" evidence="5">
    <location>
        <position position="107"/>
    </location>
</feature>
<evidence type="ECO:0000313" key="8">
    <source>
        <dbReference type="Proteomes" id="UP000317593"/>
    </source>
</evidence>
<dbReference type="Gene3D" id="3.40.50.720">
    <property type="entry name" value="NAD(P)-binding Rossmann-like Domain"/>
    <property type="match status" value="1"/>
</dbReference>
<feature type="active site" description="Proton donor/acceptor" evidence="5">
    <location>
        <position position="136"/>
    </location>
</feature>
<proteinExistence type="inferred from homology"/>
<comment type="pathway">
    <text evidence="5">Nucleotide-sugar biosynthesis; GDP-L-fucose biosynthesis via de novo pathway; GDP-L-fucose from GDP-alpha-D-mannose: step 2/2.</text>
</comment>
<dbReference type="GO" id="GO:0050577">
    <property type="term" value="F:GDP-L-fucose synthase activity"/>
    <property type="evidence" value="ECO:0007669"/>
    <property type="project" value="UniProtKB-UniRule"/>
</dbReference>
<feature type="binding site" evidence="5">
    <location>
        <position position="179"/>
    </location>
    <ligand>
        <name>NADP(+)</name>
        <dbReference type="ChEBI" id="CHEBI:58349"/>
    </ligand>
</feature>
<keyword evidence="8" id="KW-1185">Reference proteome</keyword>
<comment type="function">
    <text evidence="5">Catalyzes the two-step NADP-dependent conversion of GDP-4-dehydro-6-deoxy-D-mannose to GDP-fucose, involving an epimerase and a reductase reaction.</text>
</comment>
<comment type="catalytic activity">
    <reaction evidence="5">
        <text>GDP-beta-L-fucose + NADP(+) = GDP-4-dehydro-alpha-D-rhamnose + NADPH + H(+)</text>
        <dbReference type="Rhea" id="RHEA:18885"/>
        <dbReference type="ChEBI" id="CHEBI:15378"/>
        <dbReference type="ChEBI" id="CHEBI:57273"/>
        <dbReference type="ChEBI" id="CHEBI:57783"/>
        <dbReference type="ChEBI" id="CHEBI:57964"/>
        <dbReference type="ChEBI" id="CHEBI:58349"/>
        <dbReference type="EC" id="1.1.1.271"/>
    </reaction>
</comment>
<evidence type="ECO:0000313" key="7">
    <source>
        <dbReference type="EMBL" id="SMO41867.1"/>
    </source>
</evidence>
<keyword evidence="3 5" id="KW-0560">Oxidoreductase</keyword>
<dbReference type="PANTHER" id="PTHR43238:SF1">
    <property type="entry name" value="GDP-L-FUCOSE SYNTHASE"/>
    <property type="match status" value="1"/>
</dbReference>
<dbReference type="Gene3D" id="3.90.25.10">
    <property type="entry name" value="UDP-galactose 4-epimerase, domain 1"/>
    <property type="match status" value="1"/>
</dbReference>
<dbReference type="EC" id="1.1.1.271" evidence="5"/>
<dbReference type="Proteomes" id="UP000317593">
    <property type="component" value="Unassembled WGS sequence"/>
</dbReference>
<feature type="binding site" evidence="5">
    <location>
        <begin position="105"/>
        <end position="108"/>
    </location>
    <ligand>
        <name>NADP(+)</name>
        <dbReference type="ChEBI" id="CHEBI:58349"/>
    </ligand>
</feature>
<keyword evidence="2 5" id="KW-0521">NADP</keyword>
<dbReference type="GO" id="GO:0016853">
    <property type="term" value="F:isomerase activity"/>
    <property type="evidence" value="ECO:0007669"/>
    <property type="project" value="UniProtKB-KW"/>
</dbReference>
<evidence type="ECO:0000256" key="5">
    <source>
        <dbReference type="HAMAP-Rule" id="MF_00956"/>
    </source>
</evidence>
<organism evidence="7 8">
    <name type="scientific">Fodinibius sediminis</name>
    <dbReference type="NCBI Taxonomy" id="1214077"/>
    <lineage>
        <taxon>Bacteria</taxon>
        <taxon>Pseudomonadati</taxon>
        <taxon>Balneolota</taxon>
        <taxon>Balneolia</taxon>
        <taxon>Balneolales</taxon>
        <taxon>Balneolaceae</taxon>
        <taxon>Fodinibius</taxon>
    </lineage>
</organism>
<reference evidence="7 8" key="1">
    <citation type="submission" date="2017-05" db="EMBL/GenBank/DDBJ databases">
        <authorList>
            <person name="Varghese N."/>
            <person name="Submissions S."/>
        </authorList>
    </citation>
    <scope>NUCLEOTIDE SEQUENCE [LARGE SCALE GENOMIC DNA]</scope>
    <source>
        <strain evidence="7 8">DSM 21194</strain>
    </source>
</reference>
<dbReference type="InterPro" id="IPR001509">
    <property type="entry name" value="Epimerase_deHydtase"/>
</dbReference>
<dbReference type="OrthoDB" id="9811425at2"/>
<evidence type="ECO:0000256" key="1">
    <source>
        <dbReference type="ARBA" id="ARBA00005959"/>
    </source>
</evidence>
<evidence type="ECO:0000259" key="6">
    <source>
        <dbReference type="Pfam" id="PF01370"/>
    </source>
</evidence>
<keyword evidence="5" id="KW-0511">Multifunctional enzyme</keyword>
<keyword evidence="4 5" id="KW-0413">Isomerase</keyword>
<sequence>MKEDKIYIAGHGGLVGSTVLDVFQRRGYSNIITRTSSELDLRNQQEVVSFITAEQPQAIILAAARVGGILANDQYPYQFLYDNLAIQNNVINAAHENDVEQLVFLGSSCIYPRNASQPLKEEYLLTGALEPTNQWYAVAKIAGLKLCEALGKQYGRNYFTLMPTNLYGPRDNFDLETSHVVPAMIRKFHEASENGHQPVRLWGTGRPRREFLFVQDLAEAVLFAYENRLGDSMYNIGTGEDLSIKKLAKIVQQITGHQGDIVWDKSKPDGTPRKLLDVSKIHSEGWHHRTDLKTGLERTYRWFINHRNALKEVTI</sequence>
<feature type="binding site" evidence="5">
    <location>
        <position position="187"/>
    </location>
    <ligand>
        <name>substrate</name>
    </ligand>
</feature>
<dbReference type="AlphaFoldDB" id="A0A521B424"/>
<dbReference type="InterPro" id="IPR028614">
    <property type="entry name" value="GDP_fucose/colitose_synth"/>
</dbReference>
<dbReference type="RefSeq" id="WP_142713060.1">
    <property type="nucleotide sequence ID" value="NZ_FXTH01000002.1"/>
</dbReference>
<dbReference type="GO" id="GO:0042351">
    <property type="term" value="P:'de novo' GDP-L-fucose biosynthetic process"/>
    <property type="evidence" value="ECO:0007669"/>
    <property type="project" value="UniProtKB-UniRule"/>
</dbReference>
<dbReference type="EMBL" id="FXTH01000002">
    <property type="protein sequence ID" value="SMO41867.1"/>
    <property type="molecule type" value="Genomic_DNA"/>
</dbReference>
<dbReference type="HAMAP" id="MF_00956">
    <property type="entry name" value="GDP_fucose_synth"/>
    <property type="match status" value="1"/>
</dbReference>